<feature type="binding site" evidence="14">
    <location>
        <position position="745"/>
    </location>
    <ligand>
        <name>ATP</name>
        <dbReference type="ChEBI" id="CHEBI:30616"/>
    </ligand>
</feature>
<dbReference type="GO" id="GO:0045332">
    <property type="term" value="P:phospholipid translocation"/>
    <property type="evidence" value="ECO:0007669"/>
    <property type="project" value="TreeGrafter"/>
</dbReference>
<feature type="binding site" evidence="15">
    <location>
        <position position="385"/>
    </location>
    <ligand>
        <name>Mg(2+)</name>
        <dbReference type="ChEBI" id="CHEBI:18420"/>
    </ligand>
</feature>
<feature type="binding site" evidence="15">
    <location>
        <position position="741"/>
    </location>
    <ligand>
        <name>Mg(2+)</name>
        <dbReference type="ChEBI" id="CHEBI:18420"/>
    </ligand>
</feature>
<comment type="cofactor">
    <cofactor evidence="15">
        <name>Mg(2+)</name>
        <dbReference type="ChEBI" id="CHEBI:18420"/>
    </cofactor>
</comment>
<sequence length="1036" mass="118077">MRENLLDGNADAPQYDEFDIGSTQFLKGIQPDNYVRTTRYTVFSFIPLTILENFKRVANIYFLLMTVVAFMPWSPITPVVQVLPLMFVIAISMLKELIEDLFRFRSDRMYNSILFEVFRGGSFLKIRSSDIRPGDLIRIQSNVEMPADVLILTTSEPGNLCFVNEVNLNGETAIKQRKALPYYSHLSVPDDVHTIKGHITIPMPCKDLRRLDGTLTVNGNQLSFQMKNCVLKGTFMAHTQWAVGVALYTGHDTRIIQNQRHPPHKTSQLDKRLNWIVGFDFAFNIAVVVLSTVMSMIRDKTLKFAFVKPLEQTFSVSLQMFTSFALIFSYMIPISLYVTIEFVRFFQRWTFSSDLGMYSRELGFCQPNNSNLNEELGQIEHVFSDKTGTLTENRMKFVQLSARGTIYDIESDKEHVKELVGQERALNEILACIAICHSVIISADGFSSESPDEEALVTTASELNAKFVQRVPEESISIELGGNLSRFQLLQTIEFDSDRKRMSVIVKAPNGQIILYTKGADTIMQNLFSSNEDEAALLQMRDQVDSWAEQGLRTLVCGWRLISDEEWTDFSQRMQSATVEMENREQKMKDVGATIEHDLILLGAVAIEDELQPNVADTMSYLALMGIKLWILTGDKHETAVSIAKSTNVITPECRIFEILSNDPNEAQTVLTNIKQQHGTSVLVLSPDSLEYITNEQPKMLAEFGDLCRSVICFRMSPFLKSKVVETMQTHTKKTCLAIGDGANDVNMIQTANVGIGIIGREGRQAASNSDFAITRFKHLKRLLAVHGRLSLVRLSGVIRYMIYKNIVFCFPHLWYFMYTNWSPATLFDGWLLATYNLIWTIFPPGEYGFFEQDVSFMSLMRHPVIYRETRSGKYLSWYRFALEVINGIYQSFILFYFNLMLPSNTIINSRGYTDGQVTSGVQLFVGIVIVVDMQTMIRSHHWNVFLFLGVVVSILIFFLFNLPYGSFASLVPQMYFVPQTLFTMYQPYLSLLISVIACLAPEAIFSYLKGMWFPSFTRIIRESELIEASGNKHKY</sequence>
<dbReference type="PROSITE" id="PS00154">
    <property type="entry name" value="ATPASE_E1_E2"/>
    <property type="match status" value="1"/>
</dbReference>
<feature type="domain" description="P-type ATPase N-terminal" evidence="18">
    <location>
        <begin position="31"/>
        <end position="80"/>
    </location>
</feature>
<feature type="binding site" evidence="14">
    <location>
        <position position="634"/>
    </location>
    <ligand>
        <name>ATP</name>
        <dbReference type="ChEBI" id="CHEBI:30616"/>
    </ligand>
</feature>
<evidence type="ECO:0000256" key="14">
    <source>
        <dbReference type="PIRSR" id="PIRSR606539-2"/>
    </source>
</evidence>
<evidence type="ECO:0000256" key="16">
    <source>
        <dbReference type="RuleBase" id="RU362033"/>
    </source>
</evidence>
<dbReference type="SFLD" id="SFLDS00003">
    <property type="entry name" value="Haloacid_Dehalogenase"/>
    <property type="match status" value="1"/>
</dbReference>
<dbReference type="InterPro" id="IPR032631">
    <property type="entry name" value="P-type_ATPase_N"/>
</dbReference>
<dbReference type="Gene3D" id="3.40.50.1000">
    <property type="entry name" value="HAD superfamily/HAD-like"/>
    <property type="match status" value="1"/>
</dbReference>
<feature type="binding site" evidence="14">
    <location>
        <position position="633"/>
    </location>
    <ligand>
        <name>ATP</name>
        <dbReference type="ChEBI" id="CHEBI:30616"/>
    </ligand>
</feature>
<reference evidence="20" key="1">
    <citation type="submission" date="2016-10" db="EMBL/GenBank/DDBJ databases">
        <authorList>
            <person name="Benchimol M."/>
            <person name="Almeida L.G."/>
            <person name="Vasconcelos A.T."/>
            <person name="Perreira-Neves A."/>
            <person name="Rosa I.A."/>
            <person name="Tasca T."/>
            <person name="Bogo M.R."/>
            <person name="de Souza W."/>
        </authorList>
    </citation>
    <scope>NUCLEOTIDE SEQUENCE [LARGE SCALE GENOMIC DNA]</scope>
    <source>
        <strain evidence="20">K</strain>
    </source>
</reference>
<evidence type="ECO:0000259" key="19">
    <source>
        <dbReference type="Pfam" id="PF16212"/>
    </source>
</evidence>
<dbReference type="PANTHER" id="PTHR24092">
    <property type="entry name" value="PROBABLE PHOSPHOLIPID-TRANSPORTING ATPASE"/>
    <property type="match status" value="1"/>
</dbReference>
<gene>
    <name evidence="20" type="ORF">TRFO_38739</name>
</gene>
<feature type="binding site" evidence="14">
    <location>
        <position position="553"/>
    </location>
    <ligand>
        <name>ATP</name>
        <dbReference type="ChEBI" id="CHEBI:30616"/>
    </ligand>
</feature>
<feature type="transmembrane region" description="Helical" evidence="16">
    <location>
        <begin position="57"/>
        <end position="73"/>
    </location>
</feature>
<comment type="caution">
    <text evidence="20">The sequence shown here is derived from an EMBL/GenBank/DDBJ whole genome shotgun (WGS) entry which is preliminary data.</text>
</comment>
<dbReference type="Pfam" id="PF13246">
    <property type="entry name" value="Cation_ATPase"/>
    <property type="match status" value="1"/>
</dbReference>
<feature type="transmembrane region" description="Helical" evidence="16">
    <location>
        <begin position="798"/>
        <end position="818"/>
    </location>
</feature>
<dbReference type="InterPro" id="IPR023298">
    <property type="entry name" value="ATPase_P-typ_TM_dom_sf"/>
</dbReference>
<organism evidence="20 21">
    <name type="scientific">Tritrichomonas foetus</name>
    <dbReference type="NCBI Taxonomy" id="1144522"/>
    <lineage>
        <taxon>Eukaryota</taxon>
        <taxon>Metamonada</taxon>
        <taxon>Parabasalia</taxon>
        <taxon>Tritrichomonadida</taxon>
        <taxon>Tritrichomonadidae</taxon>
        <taxon>Tritrichomonas</taxon>
    </lineage>
</organism>
<evidence type="ECO:0000256" key="6">
    <source>
        <dbReference type="ARBA" id="ARBA00022741"/>
    </source>
</evidence>
<dbReference type="Pfam" id="PF16212">
    <property type="entry name" value="PhoLip_ATPase_C"/>
    <property type="match status" value="1"/>
</dbReference>
<dbReference type="RefSeq" id="XP_068348207.1">
    <property type="nucleotide sequence ID" value="XM_068512231.1"/>
</dbReference>
<keyword evidence="21" id="KW-1185">Reference proteome</keyword>
<comment type="catalytic activity">
    <reaction evidence="12 16">
        <text>ATP + H2O + phospholipidSide 1 = ADP + phosphate + phospholipidSide 2.</text>
        <dbReference type="EC" id="7.6.2.1"/>
    </reaction>
</comment>
<dbReference type="Proteomes" id="UP000179807">
    <property type="component" value="Unassembled WGS sequence"/>
</dbReference>
<comment type="similarity">
    <text evidence="3 16">Belongs to the cation transport ATPase (P-type) (TC 3.A.3) family. Type IV subfamily.</text>
</comment>
<dbReference type="VEuPathDB" id="TrichDB:TRFO_38739"/>
<keyword evidence="4 16" id="KW-0812">Transmembrane</keyword>
<dbReference type="InterPro" id="IPR006539">
    <property type="entry name" value="P-type_ATPase_IV"/>
</dbReference>
<evidence type="ECO:0000259" key="17">
    <source>
        <dbReference type="Pfam" id="PF00122"/>
    </source>
</evidence>
<dbReference type="SUPFAM" id="SSF56784">
    <property type="entry name" value="HAD-like"/>
    <property type="match status" value="1"/>
</dbReference>
<feature type="domain" description="P-type ATPase C-terminal" evidence="19">
    <location>
        <begin position="768"/>
        <end position="1016"/>
    </location>
</feature>
<dbReference type="NCBIfam" id="TIGR01494">
    <property type="entry name" value="ATPase_P-type"/>
    <property type="match status" value="1"/>
</dbReference>
<evidence type="ECO:0000256" key="9">
    <source>
        <dbReference type="ARBA" id="ARBA00022967"/>
    </source>
</evidence>
<dbReference type="Gene3D" id="3.40.1110.10">
    <property type="entry name" value="Calcium-transporting ATPase, cytoplasmic domain N"/>
    <property type="match status" value="1"/>
</dbReference>
<feature type="binding site" evidence="15">
    <location>
        <position position="387"/>
    </location>
    <ligand>
        <name>Mg(2+)</name>
        <dbReference type="ChEBI" id="CHEBI:18420"/>
    </ligand>
</feature>
<dbReference type="SUPFAM" id="SSF81665">
    <property type="entry name" value="Calcium ATPase, transmembrane domain M"/>
    <property type="match status" value="1"/>
</dbReference>
<dbReference type="GeneID" id="94846935"/>
<dbReference type="GO" id="GO:0005886">
    <property type="term" value="C:plasma membrane"/>
    <property type="evidence" value="ECO:0007669"/>
    <property type="project" value="TreeGrafter"/>
</dbReference>
<feature type="binding site" evidence="15">
    <location>
        <position position="745"/>
    </location>
    <ligand>
        <name>Mg(2+)</name>
        <dbReference type="ChEBI" id="CHEBI:18420"/>
    </ligand>
</feature>
<feature type="binding site" evidence="14">
    <location>
        <position position="387"/>
    </location>
    <ligand>
        <name>ATP</name>
        <dbReference type="ChEBI" id="CHEBI:30616"/>
    </ligand>
</feature>
<feature type="binding site" evidence="14">
    <location>
        <position position="721"/>
    </location>
    <ligand>
        <name>ATP</name>
        <dbReference type="ChEBI" id="CHEBI:30616"/>
    </ligand>
</feature>
<evidence type="ECO:0000256" key="7">
    <source>
        <dbReference type="ARBA" id="ARBA00022840"/>
    </source>
</evidence>
<feature type="binding site" evidence="14">
    <location>
        <position position="635"/>
    </location>
    <ligand>
        <name>ATP</name>
        <dbReference type="ChEBI" id="CHEBI:30616"/>
    </ligand>
</feature>
<dbReference type="InterPro" id="IPR044492">
    <property type="entry name" value="P_typ_ATPase_HD_dom"/>
</dbReference>
<name>A0A1J4J765_9EUKA</name>
<keyword evidence="8 15" id="KW-0460">Magnesium</keyword>
<feature type="transmembrane region" description="Helical" evidence="16">
    <location>
        <begin position="79"/>
        <end position="98"/>
    </location>
</feature>
<dbReference type="PANTHER" id="PTHR24092:SF218">
    <property type="entry name" value="PHOSPHOLIPID-TRANSPORTING ATPASE"/>
    <property type="match status" value="1"/>
</dbReference>
<evidence type="ECO:0000256" key="13">
    <source>
        <dbReference type="PIRSR" id="PIRSR606539-1"/>
    </source>
</evidence>
<dbReference type="GO" id="GO:0140326">
    <property type="term" value="F:ATPase-coupled intramembrane lipid transporter activity"/>
    <property type="evidence" value="ECO:0007669"/>
    <property type="project" value="UniProtKB-EC"/>
</dbReference>
<dbReference type="SFLD" id="SFLDF00027">
    <property type="entry name" value="p-type_atpase"/>
    <property type="match status" value="1"/>
</dbReference>
<evidence type="ECO:0000256" key="10">
    <source>
        <dbReference type="ARBA" id="ARBA00022989"/>
    </source>
</evidence>
<evidence type="ECO:0000256" key="1">
    <source>
        <dbReference type="ARBA" id="ARBA00004141"/>
    </source>
</evidence>
<dbReference type="NCBIfam" id="TIGR01652">
    <property type="entry name" value="ATPase-Plipid"/>
    <property type="match status" value="1"/>
</dbReference>
<feature type="transmembrane region" description="Helical" evidence="16">
    <location>
        <begin position="945"/>
        <end position="966"/>
    </location>
</feature>
<dbReference type="EC" id="7.6.2.1" evidence="16"/>
<dbReference type="InterPro" id="IPR023214">
    <property type="entry name" value="HAD_sf"/>
</dbReference>
<dbReference type="InterPro" id="IPR001757">
    <property type="entry name" value="P_typ_ATPase"/>
</dbReference>
<feature type="transmembrane region" description="Helical" evidence="16">
    <location>
        <begin position="317"/>
        <end position="340"/>
    </location>
</feature>
<feature type="binding site" evidence="14">
    <location>
        <position position="386"/>
    </location>
    <ligand>
        <name>ATP</name>
        <dbReference type="ChEBI" id="CHEBI:30616"/>
    </ligand>
</feature>
<dbReference type="GO" id="GO:0000287">
    <property type="term" value="F:magnesium ion binding"/>
    <property type="evidence" value="ECO:0007669"/>
    <property type="project" value="UniProtKB-UniRule"/>
</dbReference>
<dbReference type="PRINTS" id="PR00119">
    <property type="entry name" value="CATATPASE"/>
</dbReference>
<dbReference type="InterPro" id="IPR008250">
    <property type="entry name" value="ATPase_P-typ_transduc_dom_A_sf"/>
</dbReference>
<evidence type="ECO:0000256" key="4">
    <source>
        <dbReference type="ARBA" id="ARBA00022692"/>
    </source>
</evidence>
<feature type="transmembrane region" description="Helical" evidence="16">
    <location>
        <begin position="273"/>
        <end position="297"/>
    </location>
</feature>
<dbReference type="OrthoDB" id="377733at2759"/>
<feature type="transmembrane region" description="Helical" evidence="16">
    <location>
        <begin position="878"/>
        <end position="898"/>
    </location>
</feature>
<keyword evidence="6 14" id="KW-0547">Nucleotide-binding</keyword>
<keyword evidence="11 16" id="KW-0472">Membrane</keyword>
<evidence type="ECO:0000256" key="3">
    <source>
        <dbReference type="ARBA" id="ARBA00008109"/>
    </source>
</evidence>
<dbReference type="SUPFAM" id="SSF81660">
    <property type="entry name" value="Metal cation-transporting ATPase, ATP-binding domain N"/>
    <property type="match status" value="1"/>
</dbReference>
<dbReference type="SUPFAM" id="SSF81653">
    <property type="entry name" value="Calcium ATPase, transduction domain A"/>
    <property type="match status" value="1"/>
</dbReference>
<feature type="transmembrane region" description="Helical" evidence="16">
    <location>
        <begin position="918"/>
        <end position="938"/>
    </location>
</feature>
<evidence type="ECO:0000256" key="15">
    <source>
        <dbReference type="PIRSR" id="PIRSR606539-3"/>
    </source>
</evidence>
<keyword evidence="7 14" id="KW-0067">ATP-binding</keyword>
<keyword evidence="10 16" id="KW-1133">Transmembrane helix</keyword>
<dbReference type="InterPro" id="IPR036412">
    <property type="entry name" value="HAD-like_sf"/>
</dbReference>
<dbReference type="GO" id="GO:0016887">
    <property type="term" value="F:ATP hydrolysis activity"/>
    <property type="evidence" value="ECO:0007669"/>
    <property type="project" value="InterPro"/>
</dbReference>
<dbReference type="InterPro" id="IPR059000">
    <property type="entry name" value="ATPase_P-type_domA"/>
</dbReference>
<proteinExistence type="inferred from homology"/>
<feature type="domain" description="P-type ATPase A" evidence="17">
    <location>
        <begin position="116"/>
        <end position="253"/>
    </location>
</feature>
<feature type="binding site" evidence="14">
    <location>
        <position position="453"/>
    </location>
    <ligand>
        <name>ATP</name>
        <dbReference type="ChEBI" id="CHEBI:30616"/>
    </ligand>
</feature>
<dbReference type="GO" id="GO:0005524">
    <property type="term" value="F:ATP binding"/>
    <property type="evidence" value="ECO:0007669"/>
    <property type="project" value="UniProtKB-UniRule"/>
</dbReference>
<evidence type="ECO:0000259" key="18">
    <source>
        <dbReference type="Pfam" id="PF16209"/>
    </source>
</evidence>
<evidence type="ECO:0000256" key="2">
    <source>
        <dbReference type="ARBA" id="ARBA00004308"/>
    </source>
</evidence>
<keyword evidence="5 15" id="KW-0479">Metal-binding</keyword>
<evidence type="ECO:0000313" key="21">
    <source>
        <dbReference type="Proteomes" id="UP000179807"/>
    </source>
</evidence>
<evidence type="ECO:0000256" key="11">
    <source>
        <dbReference type="ARBA" id="ARBA00023136"/>
    </source>
</evidence>
<feature type="active site" description="4-aspartylphosphate intermediate" evidence="13">
    <location>
        <position position="385"/>
    </location>
</feature>
<dbReference type="EMBL" id="MLAK01001267">
    <property type="protein sequence ID" value="OHS95070.1"/>
    <property type="molecule type" value="Genomic_DNA"/>
</dbReference>
<feature type="binding site" evidence="14">
    <location>
        <position position="495"/>
    </location>
    <ligand>
        <name>ATP</name>
        <dbReference type="ChEBI" id="CHEBI:30616"/>
    </ligand>
</feature>
<feature type="binding site" evidence="14">
    <location>
        <position position="715"/>
    </location>
    <ligand>
        <name>ATP</name>
        <dbReference type="ChEBI" id="CHEBI:30616"/>
    </ligand>
</feature>
<dbReference type="Pfam" id="PF00122">
    <property type="entry name" value="E1-E2_ATPase"/>
    <property type="match status" value="1"/>
</dbReference>
<feature type="binding site" evidence="14">
    <location>
        <position position="744"/>
    </location>
    <ligand>
        <name>ATP</name>
        <dbReference type="ChEBI" id="CHEBI:30616"/>
    </ligand>
</feature>
<evidence type="ECO:0000256" key="12">
    <source>
        <dbReference type="ARBA" id="ARBA00034036"/>
    </source>
</evidence>
<comment type="subcellular location">
    <subcellularLocation>
        <location evidence="2">Endomembrane system</location>
    </subcellularLocation>
    <subcellularLocation>
        <location evidence="1 16">Membrane</location>
        <topology evidence="1 16">Multi-pass membrane protein</topology>
    </subcellularLocation>
</comment>
<dbReference type="AlphaFoldDB" id="A0A1J4J765"/>
<dbReference type="SFLD" id="SFLDG00002">
    <property type="entry name" value="C1.7:_P-type_atpase_like"/>
    <property type="match status" value="1"/>
</dbReference>
<feature type="binding site" evidence="14">
    <location>
        <position position="518"/>
    </location>
    <ligand>
        <name>ATP</name>
        <dbReference type="ChEBI" id="CHEBI:30616"/>
    </ligand>
</feature>
<feature type="transmembrane region" description="Helical" evidence="16">
    <location>
        <begin position="986"/>
        <end position="1009"/>
    </location>
</feature>
<keyword evidence="9 16" id="KW-1278">Translocase</keyword>
<dbReference type="Gene3D" id="2.70.150.10">
    <property type="entry name" value="Calcium-transporting ATPase, cytoplasmic transduction domain A"/>
    <property type="match status" value="1"/>
</dbReference>
<dbReference type="InterPro" id="IPR018303">
    <property type="entry name" value="ATPase_P-typ_P_site"/>
</dbReference>
<feature type="transmembrane region" description="Helical" evidence="16">
    <location>
        <begin position="830"/>
        <end position="851"/>
    </location>
</feature>
<dbReference type="InterPro" id="IPR023299">
    <property type="entry name" value="ATPase_P-typ_cyto_dom_N"/>
</dbReference>
<dbReference type="InterPro" id="IPR032630">
    <property type="entry name" value="P_typ_ATPase_c"/>
</dbReference>
<evidence type="ECO:0000313" key="20">
    <source>
        <dbReference type="EMBL" id="OHS95070.1"/>
    </source>
</evidence>
<feature type="binding site" evidence="14">
    <location>
        <position position="385"/>
    </location>
    <ligand>
        <name>ATP</name>
        <dbReference type="ChEBI" id="CHEBI:30616"/>
    </ligand>
</feature>
<evidence type="ECO:0000256" key="5">
    <source>
        <dbReference type="ARBA" id="ARBA00022723"/>
    </source>
</evidence>
<accession>A0A1J4J765</accession>
<evidence type="ECO:0000256" key="8">
    <source>
        <dbReference type="ARBA" id="ARBA00022842"/>
    </source>
</evidence>
<dbReference type="Pfam" id="PF16209">
    <property type="entry name" value="PhoLip_ATPase_N"/>
    <property type="match status" value="1"/>
</dbReference>
<protein>
    <recommendedName>
        <fullName evidence="16">Phospholipid-transporting ATPase</fullName>
        <ecNumber evidence="16">7.6.2.1</ecNumber>
    </recommendedName>
</protein>